<name>A0A6C0LW12_9ZZZZ</name>
<evidence type="ECO:0000256" key="6">
    <source>
        <dbReference type="ARBA" id="ARBA00023002"/>
    </source>
</evidence>
<evidence type="ECO:0000256" key="1">
    <source>
        <dbReference type="ARBA" id="ARBA00004141"/>
    </source>
</evidence>
<feature type="domain" description="Fatty acid desaturase" evidence="12">
    <location>
        <begin position="5"/>
        <end position="204"/>
    </location>
</feature>
<keyword evidence="3 11" id="KW-0812">Transmembrane</keyword>
<evidence type="ECO:0000313" key="13">
    <source>
        <dbReference type="EMBL" id="QHU33422.1"/>
    </source>
</evidence>
<dbReference type="PRINTS" id="PR00075">
    <property type="entry name" value="FACDDSATRASE"/>
</dbReference>
<comment type="subcellular location">
    <subcellularLocation>
        <location evidence="1">Membrane</location>
        <topology evidence="1">Multi-pass membrane protein</topology>
    </subcellularLocation>
</comment>
<evidence type="ECO:0000256" key="10">
    <source>
        <dbReference type="ARBA" id="ARBA00023160"/>
    </source>
</evidence>
<dbReference type="Pfam" id="PF00487">
    <property type="entry name" value="FA_desaturase"/>
    <property type="match status" value="1"/>
</dbReference>
<keyword evidence="4" id="KW-0276">Fatty acid metabolism</keyword>
<evidence type="ECO:0000256" key="8">
    <source>
        <dbReference type="ARBA" id="ARBA00023098"/>
    </source>
</evidence>
<dbReference type="InterPro" id="IPR005804">
    <property type="entry name" value="FA_desaturase_dom"/>
</dbReference>
<dbReference type="GO" id="GO:0006633">
    <property type="term" value="P:fatty acid biosynthetic process"/>
    <property type="evidence" value="ECO:0007669"/>
    <property type="project" value="UniProtKB-KW"/>
</dbReference>
<dbReference type="PANTHER" id="PTHR11351">
    <property type="entry name" value="ACYL-COA DESATURASE"/>
    <property type="match status" value="1"/>
</dbReference>
<protein>
    <recommendedName>
        <fullName evidence="12">Fatty acid desaturase domain-containing protein</fullName>
    </recommendedName>
</protein>
<evidence type="ECO:0000256" key="9">
    <source>
        <dbReference type="ARBA" id="ARBA00023136"/>
    </source>
</evidence>
<keyword evidence="6" id="KW-0560">Oxidoreductase</keyword>
<feature type="transmembrane region" description="Helical" evidence="11">
    <location>
        <begin position="25"/>
        <end position="46"/>
    </location>
</feature>
<dbReference type="PANTHER" id="PTHR11351:SF31">
    <property type="entry name" value="DESATURASE 1, ISOFORM A-RELATED"/>
    <property type="match status" value="1"/>
</dbReference>
<evidence type="ECO:0000256" key="3">
    <source>
        <dbReference type="ARBA" id="ARBA00022692"/>
    </source>
</evidence>
<evidence type="ECO:0000256" key="2">
    <source>
        <dbReference type="ARBA" id="ARBA00022516"/>
    </source>
</evidence>
<evidence type="ECO:0000259" key="12">
    <source>
        <dbReference type="Pfam" id="PF00487"/>
    </source>
</evidence>
<evidence type="ECO:0000256" key="4">
    <source>
        <dbReference type="ARBA" id="ARBA00022832"/>
    </source>
</evidence>
<evidence type="ECO:0000256" key="5">
    <source>
        <dbReference type="ARBA" id="ARBA00022989"/>
    </source>
</evidence>
<organism evidence="13">
    <name type="scientific">viral metagenome</name>
    <dbReference type="NCBI Taxonomy" id="1070528"/>
    <lineage>
        <taxon>unclassified sequences</taxon>
        <taxon>metagenomes</taxon>
        <taxon>organismal metagenomes</taxon>
    </lineage>
</organism>
<keyword evidence="10" id="KW-0275">Fatty acid biosynthesis</keyword>
<dbReference type="EMBL" id="MN740557">
    <property type="protein sequence ID" value="QHU33422.1"/>
    <property type="molecule type" value="Genomic_DNA"/>
</dbReference>
<reference evidence="13" key="1">
    <citation type="journal article" date="2020" name="Nature">
        <title>Giant virus diversity and host interactions through global metagenomics.</title>
        <authorList>
            <person name="Schulz F."/>
            <person name="Roux S."/>
            <person name="Paez-Espino D."/>
            <person name="Jungbluth S."/>
            <person name="Walsh D.A."/>
            <person name="Denef V.J."/>
            <person name="McMahon K.D."/>
            <person name="Konstantinidis K.T."/>
            <person name="Eloe-Fadrosh E.A."/>
            <person name="Kyrpides N.C."/>
            <person name="Woyke T."/>
        </authorList>
    </citation>
    <scope>NUCLEOTIDE SEQUENCE</scope>
    <source>
        <strain evidence="13">GVMAG-S-1016704-121</strain>
    </source>
</reference>
<keyword evidence="9 11" id="KW-0472">Membrane</keyword>
<proteinExistence type="predicted"/>
<keyword evidence="8" id="KW-0443">Lipid metabolism</keyword>
<keyword evidence="5 11" id="KW-1133">Transmembrane helix</keyword>
<keyword evidence="2" id="KW-0444">Lipid biosynthesis</keyword>
<evidence type="ECO:0000256" key="11">
    <source>
        <dbReference type="SAM" id="Phobius"/>
    </source>
</evidence>
<sequence>MVLTGTAMSATLHRYFSHSAYKTSRLFQCVLGLFSTLAYQGGPIWWASKHRRHHKHCDDPYDPHSVVQTNFFYSFVGWTIMKKEQPIDTEFVQKFMTFPELVLIDRFWYMIPWTIWTISYMYIGSYTTCVLFVAPMLGCRFITLLFNVEYHTPNRHSIPGKCLALDTARFLGDCVGESGHARHHIHPSELVRPSLGIPYFDLPYYIYLKPLMYTGLIW</sequence>
<dbReference type="InterPro" id="IPR015876">
    <property type="entry name" value="Acyl-CoA_DS"/>
</dbReference>
<dbReference type="GO" id="GO:0016717">
    <property type="term" value="F:oxidoreductase activity, acting on paired donors, with oxidation of a pair of donors resulting in the reduction of molecular oxygen to two molecules of water"/>
    <property type="evidence" value="ECO:0007669"/>
    <property type="project" value="InterPro"/>
</dbReference>
<dbReference type="GO" id="GO:0016020">
    <property type="term" value="C:membrane"/>
    <property type="evidence" value="ECO:0007669"/>
    <property type="project" value="UniProtKB-SubCell"/>
</dbReference>
<keyword evidence="7" id="KW-0408">Iron</keyword>
<accession>A0A6C0LW12</accession>
<evidence type="ECO:0000256" key="7">
    <source>
        <dbReference type="ARBA" id="ARBA00023004"/>
    </source>
</evidence>
<dbReference type="AlphaFoldDB" id="A0A6C0LW12"/>